<name>D4M576_9FIRM</name>
<evidence type="ECO:0000313" key="2">
    <source>
        <dbReference type="Proteomes" id="UP000008956"/>
    </source>
</evidence>
<reference evidence="1 2" key="1">
    <citation type="submission" date="2010-03" db="EMBL/GenBank/DDBJ databases">
        <title>The genome sequence of Ruminococcus torques L2-14.</title>
        <authorList>
            <consortium name="metaHIT consortium -- http://www.metahit.eu/"/>
            <person name="Pajon A."/>
            <person name="Turner K."/>
            <person name="Parkhill J."/>
            <person name="Duncan S."/>
            <person name="Flint H."/>
        </authorList>
    </citation>
    <scope>NUCLEOTIDE SEQUENCE [LARGE SCALE GENOMIC DNA]</scope>
    <source>
        <strain evidence="1 2">L2-14</strain>
    </source>
</reference>
<dbReference type="AlphaFoldDB" id="D4M576"/>
<dbReference type="EMBL" id="FP929055">
    <property type="protein sequence ID" value="CBL26388.1"/>
    <property type="molecule type" value="Genomic_DNA"/>
</dbReference>
<dbReference type="Proteomes" id="UP000008956">
    <property type="component" value="Chromosome"/>
</dbReference>
<evidence type="ECO:0000313" key="1">
    <source>
        <dbReference type="EMBL" id="CBL26388.1"/>
    </source>
</evidence>
<accession>D4M576</accession>
<protein>
    <submittedName>
        <fullName evidence="1">Uncharacterized protein</fullName>
    </submittedName>
</protein>
<sequence>MQDFCLADIKDIIILTSVGQKVKKNGGSAPF</sequence>
<dbReference type="HOGENOM" id="CLU_3398289_0_0_9"/>
<dbReference type="KEGG" id="rto:RTO_18260"/>
<proteinExistence type="predicted"/>
<organism evidence="1 2">
    <name type="scientific">[Ruminococcus] torques L2-14</name>
    <dbReference type="NCBI Taxonomy" id="657313"/>
    <lineage>
        <taxon>Bacteria</taxon>
        <taxon>Bacillati</taxon>
        <taxon>Bacillota</taxon>
        <taxon>Clostridia</taxon>
        <taxon>Lachnospirales</taxon>
        <taxon>Lachnospiraceae</taxon>
        <taxon>Mediterraneibacter</taxon>
    </lineage>
</organism>
<gene>
    <name evidence="1" type="ORF">RTO_18260</name>
</gene>
<reference evidence="1 2" key="2">
    <citation type="submission" date="2010-03" db="EMBL/GenBank/DDBJ databases">
        <authorList>
            <person name="Pajon A."/>
        </authorList>
    </citation>
    <scope>NUCLEOTIDE SEQUENCE [LARGE SCALE GENOMIC DNA]</scope>
    <source>
        <strain evidence="1 2">L2-14</strain>
    </source>
</reference>